<dbReference type="Proteomes" id="UP000528286">
    <property type="component" value="Unassembled WGS sequence"/>
</dbReference>
<dbReference type="EMBL" id="JACIEZ010000005">
    <property type="protein sequence ID" value="MBB4065482.1"/>
    <property type="molecule type" value="Genomic_DNA"/>
</dbReference>
<dbReference type="SUPFAM" id="SSF159888">
    <property type="entry name" value="YdhG-like"/>
    <property type="match status" value="1"/>
</dbReference>
<feature type="domain" description="YdhG-like" evidence="1">
    <location>
        <begin position="17"/>
        <end position="115"/>
    </location>
</feature>
<keyword evidence="3" id="KW-1185">Reference proteome</keyword>
<evidence type="ECO:0000259" key="1">
    <source>
        <dbReference type="Pfam" id="PF08818"/>
    </source>
</evidence>
<evidence type="ECO:0000313" key="2">
    <source>
        <dbReference type="EMBL" id="MBB4065482.1"/>
    </source>
</evidence>
<reference evidence="2 3" key="1">
    <citation type="submission" date="2020-08" db="EMBL/GenBank/DDBJ databases">
        <title>Genomic Encyclopedia of Type Strains, Phase IV (KMG-IV): sequencing the most valuable type-strain genomes for metagenomic binning, comparative biology and taxonomic classification.</title>
        <authorList>
            <person name="Goeker M."/>
        </authorList>
    </citation>
    <scope>NUCLEOTIDE SEQUENCE [LARGE SCALE GENOMIC DNA]</scope>
    <source>
        <strain evidence="2 3">DSM 29853</strain>
    </source>
</reference>
<dbReference type="AlphaFoldDB" id="A0A7W6NLM3"/>
<sequence length="129" mass="14007">MQPEFRDIVALQPQHAALLEAIRSLVLRLHPDGVEVSRPGDRAVSWGLGPRKMSEAYADAMPFRAHVNLGFYRGAHLPDPDGLLKGTGKALRHVSLRHAEEVGSPALASLVAEAIEEQKRFLAARAEGA</sequence>
<protein>
    <recommendedName>
        <fullName evidence="1">YdhG-like domain-containing protein</fullName>
    </recommendedName>
</protein>
<organism evidence="2 3">
    <name type="scientific">Gellertiella hungarica</name>
    <dbReference type="NCBI Taxonomy" id="1572859"/>
    <lineage>
        <taxon>Bacteria</taxon>
        <taxon>Pseudomonadati</taxon>
        <taxon>Pseudomonadota</taxon>
        <taxon>Alphaproteobacteria</taxon>
        <taxon>Hyphomicrobiales</taxon>
        <taxon>Rhizobiaceae</taxon>
        <taxon>Gellertiella</taxon>
    </lineage>
</organism>
<dbReference type="InterPro" id="IPR014922">
    <property type="entry name" value="YdhG-like"/>
</dbReference>
<dbReference type="RefSeq" id="WP_210296971.1">
    <property type="nucleotide sequence ID" value="NZ_JACIEZ010000005.1"/>
</dbReference>
<proteinExistence type="predicted"/>
<accession>A0A7W6NLM3</accession>
<gene>
    <name evidence="2" type="ORF">GGR23_002689</name>
</gene>
<comment type="caution">
    <text evidence="2">The sequence shown here is derived from an EMBL/GenBank/DDBJ whole genome shotgun (WGS) entry which is preliminary data.</text>
</comment>
<dbReference type="Pfam" id="PF08818">
    <property type="entry name" value="DUF1801"/>
    <property type="match status" value="1"/>
</dbReference>
<evidence type="ECO:0000313" key="3">
    <source>
        <dbReference type="Proteomes" id="UP000528286"/>
    </source>
</evidence>
<name>A0A7W6NLM3_9HYPH</name>